<dbReference type="InterPro" id="IPR000182">
    <property type="entry name" value="GNAT_dom"/>
</dbReference>
<name>A0A2S5R7D9_9PROT</name>
<proteinExistence type="predicted"/>
<dbReference type="InterPro" id="IPR016181">
    <property type="entry name" value="Acyl_CoA_acyltransferase"/>
</dbReference>
<dbReference type="Pfam" id="PF13673">
    <property type="entry name" value="Acetyltransf_10"/>
    <property type="match status" value="1"/>
</dbReference>
<dbReference type="GO" id="GO:0016747">
    <property type="term" value="F:acyltransferase activity, transferring groups other than amino-acyl groups"/>
    <property type="evidence" value="ECO:0007669"/>
    <property type="project" value="InterPro"/>
</dbReference>
<accession>A0A2S5R7D9</accession>
<evidence type="ECO:0000259" key="1">
    <source>
        <dbReference type="PROSITE" id="PS51186"/>
    </source>
</evidence>
<dbReference type="OrthoDB" id="9789603at2"/>
<feature type="domain" description="N-acetyltransferase" evidence="1">
    <location>
        <begin position="21"/>
        <end position="160"/>
    </location>
</feature>
<gene>
    <name evidence="2" type="ORF">HCUR_01476</name>
</gene>
<evidence type="ECO:0000313" key="2">
    <source>
        <dbReference type="EMBL" id="PPE03045.1"/>
    </source>
</evidence>
<organism evidence="2 3">
    <name type="scientific">Holospora curviuscula</name>
    <dbReference type="NCBI Taxonomy" id="1082868"/>
    <lineage>
        <taxon>Bacteria</taxon>
        <taxon>Pseudomonadati</taxon>
        <taxon>Pseudomonadota</taxon>
        <taxon>Alphaproteobacteria</taxon>
        <taxon>Holosporales</taxon>
        <taxon>Holosporaceae</taxon>
        <taxon>Holospora</taxon>
    </lineage>
</organism>
<comment type="caution">
    <text evidence="2">The sequence shown here is derived from an EMBL/GenBank/DDBJ whole genome shotgun (WGS) entry which is preliminary data.</text>
</comment>
<dbReference type="CDD" id="cd04301">
    <property type="entry name" value="NAT_SF"/>
    <property type="match status" value="1"/>
</dbReference>
<dbReference type="Proteomes" id="UP000239425">
    <property type="component" value="Unassembled WGS sequence"/>
</dbReference>
<dbReference type="PROSITE" id="PS51186">
    <property type="entry name" value="GNAT"/>
    <property type="match status" value="1"/>
</dbReference>
<keyword evidence="3" id="KW-1185">Reference proteome</keyword>
<evidence type="ECO:0000313" key="3">
    <source>
        <dbReference type="Proteomes" id="UP000239425"/>
    </source>
</evidence>
<protein>
    <recommendedName>
        <fullName evidence="1">N-acetyltransferase domain-containing protein</fullName>
    </recommendedName>
</protein>
<dbReference type="AlphaFoldDB" id="A0A2S5R7D9"/>
<dbReference type="Gene3D" id="3.40.630.30">
    <property type="match status" value="1"/>
</dbReference>
<dbReference type="SUPFAM" id="SSF55729">
    <property type="entry name" value="Acyl-CoA N-acyltransferases (Nat)"/>
    <property type="match status" value="1"/>
</dbReference>
<reference evidence="2 3" key="1">
    <citation type="submission" date="2017-11" db="EMBL/GenBank/DDBJ databases">
        <title>Comparative genomic analysis of Holospora spp., intranuclear symbionts of paramecia.</title>
        <authorList>
            <person name="Garushyants S.K."/>
            <person name="Beliavskaya A."/>
            <person name="Malko D.B."/>
            <person name="Logacheva M.D."/>
            <person name="Rautian M.S."/>
            <person name="Gelfand M.S."/>
        </authorList>
    </citation>
    <scope>NUCLEOTIDE SEQUENCE [LARGE SCALE GENOMIC DNA]</scope>
    <source>
        <strain evidence="3">02AZ16</strain>
    </source>
</reference>
<sequence length="160" mass="17784">MNQPPQTKMMRVLSMNAENNLTFEAVNPAYPPLGYVISSSIGSPTPEKIAQVLQSYQQPNQFLIGAFSSKTLIAVIGFELNGMQATIKHISVVDEFRNQGIGKSLIHSLIKDYTPSTVLLETDEESVNFYKKLGFMCAPFTSKYGMRYCFSSNNGSNRLL</sequence>
<dbReference type="EMBL" id="PHHC01000141">
    <property type="protein sequence ID" value="PPE03045.1"/>
    <property type="molecule type" value="Genomic_DNA"/>
</dbReference>